<keyword evidence="5" id="KW-0472">Membrane</keyword>
<feature type="domain" description="C2" evidence="7">
    <location>
        <begin position="1209"/>
        <end position="1333"/>
    </location>
</feature>
<dbReference type="CDD" id="cd08374">
    <property type="entry name" value="C2F_Ferlin"/>
    <property type="match status" value="1"/>
</dbReference>
<comment type="subcellular location">
    <subcellularLocation>
        <location evidence="1">Membrane</location>
        <topology evidence="1">Single-pass membrane protein</topology>
    </subcellularLocation>
</comment>
<dbReference type="Pfam" id="PF08151">
    <property type="entry name" value="FerI"/>
    <property type="match status" value="1"/>
</dbReference>
<protein>
    <recommendedName>
        <fullName evidence="7">C2 domain-containing protein</fullName>
    </recommendedName>
</protein>
<organism evidence="8 9">
    <name type="scientific">Anolis carolinensis</name>
    <name type="common">Green anole</name>
    <name type="synonym">American chameleon</name>
    <dbReference type="NCBI Taxonomy" id="28377"/>
    <lineage>
        <taxon>Eukaryota</taxon>
        <taxon>Metazoa</taxon>
        <taxon>Chordata</taxon>
        <taxon>Craniata</taxon>
        <taxon>Vertebrata</taxon>
        <taxon>Euteleostomi</taxon>
        <taxon>Lepidosauria</taxon>
        <taxon>Squamata</taxon>
        <taxon>Bifurcata</taxon>
        <taxon>Unidentata</taxon>
        <taxon>Episquamata</taxon>
        <taxon>Toxicofera</taxon>
        <taxon>Iguania</taxon>
        <taxon>Dactyloidae</taxon>
        <taxon>Anolis</taxon>
    </lineage>
</organism>
<evidence type="ECO:0000256" key="5">
    <source>
        <dbReference type="ARBA" id="ARBA00023136"/>
    </source>
</evidence>
<dbReference type="InterPro" id="IPR010482">
    <property type="entry name" value="TECPR1-like_DysF"/>
</dbReference>
<dbReference type="Pfam" id="PF08150">
    <property type="entry name" value="FerB"/>
    <property type="match status" value="1"/>
</dbReference>
<dbReference type="CDD" id="cd04037">
    <property type="entry name" value="C2E_Ferlin"/>
    <property type="match status" value="1"/>
</dbReference>
<dbReference type="GO" id="GO:0001778">
    <property type="term" value="P:plasma membrane repair"/>
    <property type="evidence" value="ECO:0000318"/>
    <property type="project" value="GO_Central"/>
</dbReference>
<dbReference type="InterPro" id="IPR037721">
    <property type="entry name" value="Ferlin"/>
</dbReference>
<dbReference type="InterPro" id="IPR037723">
    <property type="entry name" value="C2D_Ferlin"/>
</dbReference>
<dbReference type="Ensembl" id="ENSACAT00000006618.4">
    <property type="protein sequence ID" value="ENSACAP00000006473.4"/>
    <property type="gene ID" value="ENSACAG00000006512.4"/>
</dbReference>
<dbReference type="PROSITE" id="PS50004">
    <property type="entry name" value="C2"/>
    <property type="match status" value="4"/>
</dbReference>
<keyword evidence="9" id="KW-1185">Reference proteome</keyword>
<dbReference type="Proteomes" id="UP000001646">
    <property type="component" value="Unplaced"/>
</dbReference>
<reference evidence="8" key="2">
    <citation type="submission" date="2025-08" db="UniProtKB">
        <authorList>
            <consortium name="Ensembl"/>
        </authorList>
    </citation>
    <scope>IDENTIFICATION</scope>
</reference>
<dbReference type="GO" id="GO:0061025">
    <property type="term" value="P:membrane fusion"/>
    <property type="evidence" value="ECO:0000318"/>
    <property type="project" value="GO_Central"/>
</dbReference>
<dbReference type="SMART" id="SM01202">
    <property type="entry name" value="FerI"/>
    <property type="match status" value="1"/>
</dbReference>
<sequence>GHVLLSRWLTLYDPNNLNAGLKGYVKVNLCVLGAGDRVPETDFVDAKGDTEAMLLRPAAMPSGRLVTLQLYVFQAQDMPHMKGDHVNNVRAEDPTGTSVDSSLEVNFAGKVLNTKIVFGDANPVWNQRMSFPMLMPSICDLIKLSAIDGDQSGDGQILGFAFLSLSQISCSGTEIENKSASAYIRVGLYSKDFSGFQPCFGPSFLTLYGNPKEFVAQGDALEDFRVGAEEGIAYRGRVLVELSIKTEKLVVPKLENIPEESVKRIEICWISFHKITSRTLPKCLGLCDVFSDDACRSQSGGLLQLADRNFVNVYCFQMPAEIFWHILGYFFPGNRYYYLPWYDTKPMVAITSFWEDVGHRMACMNVMQFIHMRLVKEDVDALKPSVFGNDSLWRRLEERPLPSSGGQVPATFLDLQLRKLRVRLLHQIGKAADKTSWKNPLKKLIGKAENWLSRIAVAITETQICIPDVLIWMLCDENRVAYARVKSHSILFSKASAQARGRLCGKTQTVFMQGPRTKEKPNAIPAVLRVRMWLGQMTDSAEFMKCCEGHILVYAETYENQKKTHGIWGTRDLLPHPSFSDVTGQISLPRNKFKPPVGWKWDGEWAVEPQRRLLLDKETNHSELLVEVYENQSREPRQPWTPASIPFSTASGAPSPPKEDIECPKGWNFMDEWKVELNRAVDDAGWEYGVGIPPAEFPRTWNVAEKTYHTHRRRRWLRKRCRDLNKETQENNMMSFLRLHSETKVKPDTWEYAPMTGWRFHLQQLPGDTFRRRCWRRRLVPVAPSHGAPIFHLEGSLVEEEGKKKKGEAEKKEGKEVEKQPSQSLLKMNTPLLYCIFKSPVYFQLRCYIYQARDLVGASTKGSADPVAHVSFVHTSQCTKIVHGTLHPLWDQTLVFENILIYGDPRATEEDPPVVAVEIVDADPTSRSEHFMGRCLSIPKVYLDLNLRRMPRLQKLRMMKEQTEAGELLAAFELLLDKKDGSLGKHPPPAWKDGLYTIPKEIHPILRLMALEILAWGLRDIKNYNLLAINNPSLIVECGMESLHTPIIKNFQENPNFPINIYLMKVYLPVDEDYAPPIELKVIDHREFGYKPVVGHASVQPLRQYYCDPWAEKKAHNLPPRDEEVDWWSKFYVTTGDLAKSGNYLKLGFDTVKIYNCELEEVPEFHGFQDFCQTFKLYREAVTVEDPIIGGEFKGLFRIYPIPEDPNIPPPPRQFQELPQNICQMCLVRVYIIRALNLQPKDRNGLCDPYVWIKIGKKIVGERNDYIPNTLEPLFEVYILIIMMYELMCCIPLEKDLKVCLFDFDVFPPDDSIGETTIDLENRLLSRFGANCGLPQTFCVTEKKPFSAYTRVRVLVSLYSGRADALYPAPGVLTSASSEVYRGSALFQALGKETQQPLHDYLGPAKERLALYLLRTCGLVPEHIETRTLYSTAHPGIDQGKVQMWVDIFPESLGEPGPPFDIVPRKPHKYELRVIIWNTKDVDLEDTNIFGDRMSDIYVKGWLDGLEEDKQKTDVHYRSLSGEGNFNWRFVFPMDYLPMEQVLILNKKVGAG</sequence>
<feature type="domain" description="C2" evidence="7">
    <location>
        <begin position="49"/>
        <end position="179"/>
    </location>
</feature>
<dbReference type="InterPro" id="IPR037725">
    <property type="entry name" value="C2F_Ferlin"/>
</dbReference>
<dbReference type="InParanoid" id="H9GBP4"/>
<dbReference type="InterPro" id="IPR012561">
    <property type="entry name" value="Ferlin_B-domain"/>
</dbReference>
<accession>H9GBP4</accession>
<evidence type="ECO:0000313" key="9">
    <source>
        <dbReference type="Proteomes" id="UP000001646"/>
    </source>
</evidence>
<dbReference type="GO" id="GO:0098588">
    <property type="term" value="C:bounding membrane of organelle"/>
    <property type="evidence" value="ECO:0007669"/>
    <property type="project" value="UniProtKB-ARBA"/>
</dbReference>
<dbReference type="eggNOG" id="KOG1326">
    <property type="taxonomic scope" value="Eukaryota"/>
</dbReference>
<feature type="region of interest" description="Disordered" evidence="6">
    <location>
        <begin position="635"/>
        <end position="660"/>
    </location>
</feature>
<evidence type="ECO:0000256" key="1">
    <source>
        <dbReference type="ARBA" id="ARBA00004167"/>
    </source>
</evidence>
<dbReference type="GeneTree" id="ENSGT00940000156187"/>
<proteinExistence type="predicted"/>
<evidence type="ECO:0000313" key="8">
    <source>
        <dbReference type="Ensembl" id="ENSACAP00000006473.4"/>
    </source>
</evidence>
<evidence type="ECO:0000256" key="2">
    <source>
        <dbReference type="ARBA" id="ARBA00022692"/>
    </source>
</evidence>
<feature type="domain" description="C2" evidence="7">
    <location>
        <begin position="820"/>
        <end position="954"/>
    </location>
</feature>
<dbReference type="PANTHER" id="PTHR12546">
    <property type="entry name" value="FER-1-LIKE"/>
    <property type="match status" value="1"/>
</dbReference>
<dbReference type="InterPro" id="IPR000008">
    <property type="entry name" value="C2_dom"/>
</dbReference>
<dbReference type="GO" id="GO:0033292">
    <property type="term" value="P:T-tubule organization"/>
    <property type="evidence" value="ECO:0000318"/>
    <property type="project" value="GO_Central"/>
</dbReference>
<dbReference type="SMART" id="SM00239">
    <property type="entry name" value="C2"/>
    <property type="match status" value="3"/>
</dbReference>
<dbReference type="Pfam" id="PF00168">
    <property type="entry name" value="C2"/>
    <property type="match status" value="4"/>
</dbReference>
<evidence type="ECO:0000256" key="4">
    <source>
        <dbReference type="ARBA" id="ARBA00022989"/>
    </source>
</evidence>
<dbReference type="Bgee" id="ENSACAG00000006512">
    <property type="expression patterns" value="Expressed in ovary and 1 other cell type or tissue"/>
</dbReference>
<dbReference type="HOGENOM" id="CLU_001183_2_1_1"/>
<dbReference type="SMART" id="SM00694">
    <property type="entry name" value="DysFC"/>
    <property type="match status" value="2"/>
</dbReference>
<dbReference type="PANTHER" id="PTHR12546:SF34">
    <property type="entry name" value="FER-1-LIKE PROTEIN 5"/>
    <property type="match status" value="1"/>
</dbReference>
<evidence type="ECO:0000256" key="6">
    <source>
        <dbReference type="SAM" id="MobiDB-lite"/>
    </source>
</evidence>
<dbReference type="InterPro" id="IPR035892">
    <property type="entry name" value="C2_domain_sf"/>
</dbReference>
<name>H9GBP4_ANOCA</name>
<dbReference type="CDD" id="cd04017">
    <property type="entry name" value="C2D_Ferlin"/>
    <property type="match status" value="1"/>
</dbReference>
<keyword evidence="2" id="KW-0812">Transmembrane</keyword>
<dbReference type="STRING" id="28377.ENSACAP00000006473"/>
<feature type="domain" description="C2" evidence="7">
    <location>
        <begin position="992"/>
        <end position="1115"/>
    </location>
</feature>
<reference evidence="8" key="1">
    <citation type="submission" date="2009-12" db="EMBL/GenBank/DDBJ databases">
        <title>The Genome Sequence of Anolis carolinensis (Green Anole Lizard).</title>
        <authorList>
            <consortium name="The Genome Sequencing Platform"/>
            <person name="Di Palma F."/>
            <person name="Alfoldi J."/>
            <person name="Heiman D."/>
            <person name="Young S."/>
            <person name="Grabherr M."/>
            <person name="Johnson J."/>
            <person name="Lander E.S."/>
            <person name="Lindblad-Toh K."/>
        </authorList>
    </citation>
    <scope>NUCLEOTIDE SEQUENCE [LARGE SCALE GENOMIC DNA]</scope>
    <source>
        <strain evidence="8">JBL SC #1</strain>
    </source>
</reference>
<evidence type="ECO:0000256" key="3">
    <source>
        <dbReference type="ARBA" id="ARBA00022737"/>
    </source>
</evidence>
<dbReference type="InterPro" id="IPR055072">
    <property type="entry name" value="Ferlin_DSRM"/>
</dbReference>
<dbReference type="SUPFAM" id="SSF49562">
    <property type="entry name" value="C2 domain (Calcium/lipid-binding domain, CaLB)"/>
    <property type="match status" value="5"/>
</dbReference>
<dbReference type="Pfam" id="PF22901">
    <property type="entry name" value="dsrm_Ferlin"/>
    <property type="match status" value="1"/>
</dbReference>
<dbReference type="InterPro" id="IPR037724">
    <property type="entry name" value="C2E_Ferlin"/>
</dbReference>
<keyword evidence="4" id="KW-1133">Transmembrane helix</keyword>
<evidence type="ECO:0000259" key="7">
    <source>
        <dbReference type="PROSITE" id="PS50004"/>
    </source>
</evidence>
<feature type="region of interest" description="Disordered" evidence="6">
    <location>
        <begin position="801"/>
        <end position="822"/>
    </location>
</feature>
<dbReference type="Pfam" id="PF06398">
    <property type="entry name" value="Pex24p"/>
    <property type="match status" value="1"/>
</dbReference>
<dbReference type="GO" id="GO:0005737">
    <property type="term" value="C:cytoplasm"/>
    <property type="evidence" value="ECO:0007669"/>
    <property type="project" value="UniProtKB-ARBA"/>
</dbReference>
<reference evidence="8" key="3">
    <citation type="submission" date="2025-09" db="UniProtKB">
        <authorList>
            <consortium name="Ensembl"/>
        </authorList>
    </citation>
    <scope>IDENTIFICATION</scope>
</reference>
<dbReference type="InterPro" id="IPR006614">
    <property type="entry name" value="Peroxin/Ferlin"/>
</dbReference>
<keyword evidence="3" id="KW-0677">Repeat</keyword>
<dbReference type="Gene3D" id="2.60.40.150">
    <property type="entry name" value="C2 domain"/>
    <property type="match status" value="4"/>
</dbReference>
<dbReference type="SMART" id="SM01201">
    <property type="entry name" value="FerB"/>
    <property type="match status" value="1"/>
</dbReference>
<dbReference type="SMART" id="SM00693">
    <property type="entry name" value="DysFN"/>
    <property type="match status" value="2"/>
</dbReference>
<feature type="compositionally biased region" description="Basic and acidic residues" evidence="6">
    <location>
        <begin position="801"/>
        <end position="819"/>
    </location>
</feature>
<dbReference type="InterPro" id="IPR012968">
    <property type="entry name" value="FerIin_dom"/>
</dbReference>